<feature type="domain" description="SCP" evidence="2">
    <location>
        <begin position="375"/>
        <end position="509"/>
    </location>
</feature>
<feature type="compositionally biased region" description="Low complexity" evidence="1">
    <location>
        <begin position="280"/>
        <end position="294"/>
    </location>
</feature>
<name>A0A085N7Z6_9BILA</name>
<feature type="domain" description="DUF5648" evidence="3">
    <location>
        <begin position="710"/>
        <end position="760"/>
    </location>
</feature>
<evidence type="ECO:0008006" key="5">
    <source>
        <dbReference type="Google" id="ProtNLM"/>
    </source>
</evidence>
<dbReference type="Proteomes" id="UP000030758">
    <property type="component" value="Unassembled WGS sequence"/>
</dbReference>
<dbReference type="InterPro" id="IPR014044">
    <property type="entry name" value="CAP_dom"/>
</dbReference>
<feature type="region of interest" description="Disordered" evidence="1">
    <location>
        <begin position="586"/>
        <end position="648"/>
    </location>
</feature>
<dbReference type="CDD" id="cd05380">
    <property type="entry name" value="CAP_euk"/>
    <property type="match status" value="1"/>
</dbReference>
<feature type="compositionally biased region" description="Polar residues" evidence="1">
    <location>
        <begin position="628"/>
        <end position="646"/>
    </location>
</feature>
<evidence type="ECO:0000259" key="2">
    <source>
        <dbReference type="Pfam" id="PF00188"/>
    </source>
</evidence>
<dbReference type="InterPro" id="IPR035940">
    <property type="entry name" value="CAP_sf"/>
</dbReference>
<gene>
    <name evidence="4" type="ORF">M514_09877</name>
</gene>
<protein>
    <recommendedName>
        <fullName evidence="5">SCP domain-containing protein</fullName>
    </recommendedName>
</protein>
<feature type="region of interest" description="Disordered" evidence="1">
    <location>
        <begin position="274"/>
        <end position="297"/>
    </location>
</feature>
<dbReference type="Gene3D" id="3.40.33.10">
    <property type="entry name" value="CAP"/>
    <property type="match status" value="2"/>
</dbReference>
<reference evidence="4" key="1">
    <citation type="journal article" date="2014" name="Nat. Genet.">
        <title>Genome and transcriptome of the porcine whipworm Trichuris suis.</title>
        <authorList>
            <person name="Jex A.R."/>
            <person name="Nejsum P."/>
            <person name="Schwarz E.M."/>
            <person name="Hu L."/>
            <person name="Young N.D."/>
            <person name="Hall R.S."/>
            <person name="Korhonen P.K."/>
            <person name="Liao S."/>
            <person name="Thamsborg S."/>
            <person name="Xia J."/>
            <person name="Xu P."/>
            <person name="Wang S."/>
            <person name="Scheerlinck J.P."/>
            <person name="Hofmann A."/>
            <person name="Sternberg P.W."/>
            <person name="Wang J."/>
            <person name="Gasser R.B."/>
        </authorList>
    </citation>
    <scope>NUCLEOTIDE SEQUENCE [LARGE SCALE GENOMIC DNA]</scope>
    <source>
        <strain evidence="4">DCEP-RM93F</strain>
    </source>
</reference>
<feature type="domain" description="DUF5648" evidence="3">
    <location>
        <begin position="1429"/>
        <end position="1520"/>
    </location>
</feature>
<dbReference type="Pfam" id="PF00188">
    <property type="entry name" value="CAP"/>
    <property type="match status" value="1"/>
</dbReference>
<evidence type="ECO:0000259" key="3">
    <source>
        <dbReference type="Pfam" id="PF18885"/>
    </source>
</evidence>
<dbReference type="InterPro" id="IPR001283">
    <property type="entry name" value="CRISP-related"/>
</dbReference>
<evidence type="ECO:0000256" key="1">
    <source>
        <dbReference type="SAM" id="MobiDB-lite"/>
    </source>
</evidence>
<organism evidence="4">
    <name type="scientific">Trichuris suis</name>
    <name type="common">pig whipworm</name>
    <dbReference type="NCBI Taxonomy" id="68888"/>
    <lineage>
        <taxon>Eukaryota</taxon>
        <taxon>Metazoa</taxon>
        <taxon>Ecdysozoa</taxon>
        <taxon>Nematoda</taxon>
        <taxon>Enoplea</taxon>
        <taxon>Dorylaimia</taxon>
        <taxon>Trichinellida</taxon>
        <taxon>Trichuridae</taxon>
        <taxon>Trichuris</taxon>
    </lineage>
</organism>
<dbReference type="Pfam" id="PF18885">
    <property type="entry name" value="DUF5648"/>
    <property type="match status" value="2"/>
</dbReference>
<dbReference type="PANTHER" id="PTHR10334">
    <property type="entry name" value="CYSTEINE-RICH SECRETORY PROTEIN-RELATED"/>
    <property type="match status" value="1"/>
</dbReference>
<accession>A0A085N7Z6</accession>
<proteinExistence type="predicted"/>
<evidence type="ECO:0000313" key="4">
    <source>
        <dbReference type="EMBL" id="KFD65592.1"/>
    </source>
</evidence>
<dbReference type="EMBL" id="KL367535">
    <property type="protein sequence ID" value="KFD65592.1"/>
    <property type="molecule type" value="Genomic_DNA"/>
</dbReference>
<dbReference type="SUPFAM" id="SSF55797">
    <property type="entry name" value="PR-1-like"/>
    <property type="match status" value="2"/>
</dbReference>
<dbReference type="InterPro" id="IPR043708">
    <property type="entry name" value="DUF5648"/>
</dbReference>
<sequence length="1531" mass="168116">MSYTNSIHWPLLKLKLSAITKAHQSEFIKEIEYIYLSSPMKPIAHVADCILSLGRPIVILEAAMLFRVRLFAIYRIIGMLCRRDGKDEAHLGFGERKKAKASTSTNERKPWLRNEIGFFRMKAVLLAVSLILSLPGYSIAAPGTPMELSLPTKHVLMIKVNELRAARNALSMDCIFYRFEAYEMGCAVSKCEQITPQAPPTGQLVRGPFLWVCAFTSRWFTFLWKFRAPPEMPPYLQLPAGTQNCLMCSYQKSKCDEVTKNLCCDDAWDKLIVPPQDSQGNPTGPSGSSGTSSGMFSARDGKAQEHLTLREGKKAKASTSADERKRWQCTEIGFFSTSAVLLAVFVILSLPEYSTAQAGTPLPLSNDDKTAIMTKINELRADKNALMMDCIRFWNNSMAAYAQTVANKCSSVAPVNETYPLAISVAQNETIEDAFGSIDEIGNWYNPRSKNCDADGETVFSTEQCQNFRQFYRYEAHEVGCAKSRCEKITPDKEGEAQVVEGPILWVCAFTSKAPPQLLPYIDLPVSVSNCEICSYQKSICGALTNNLCCDDQWDTFVIPSESEPQPSDPNKDVSPPEYFILLRFPGDDGSKNSTVPPGDDGPKNSTAPPGNDGPKNATVPPGDDGSKNSTLPPGGQPESSNSSKDNVPVENVRVNIVLYKDNALGRTIMAFEGLDNTFPANSALEPTRYTRTGPIGSIVKNGSSIPGCKELKPIHQLYSAVTGETAYVANQKHIDNLVNELGFKDKGIIGQTVSGLKECNATKLMAGLCLGCKRTVWSSAVMPSIFYKTFLLNVMFTVFYARITNAQTGTPLPTSTSVATALLSSLNTLRSTKRGFYMECIRHWNADMATYAQAVANNCSTTAPPNPTFPVAISAAADENPTTAFNSIEEIGLLYNANSFSCDQYSEAQCQNYRQLFRFDLNQTGCAKARCDTISPSNGPPDGQNAVGPILWVCAFDASAPTGKAPYIQMPPDIPDCALCSSSKPICDSTTNNLCCDASVYDLVVQSGGAAGCGTEPRPEDRINVSRYYDNSIRSNILAFTGNAATIPADLNTNTRKYTILGPVGSVVKPGAAVPGCPYLKPIRHLYSTAAKQNLYLIDEVEIVARLEEGMQDRGIVGQAVTGHMMCNATIAMYRFRNPAISVVQLSNLTDANLRLWNRDIAIYAQTVADDCSGQRPNSPKYPMAMALLPADIPITINAMIQGFQLIPDSYNIELDSCDQGVNRPVSQDTCRSIRQVLNYSNEYIYSLFFKQADWVLLCCLKFYWFQGNETGCGFTRCTAITNADPALNINNGYVLACGFSIRAAEQFRPYPPPNPPNSVPCLTCLSGKDLCDATTLNLCCDGVIGNLRIVDSEGAKRLACGQQPENLTNAFRFYDNFLRTNILSFDSIPTSFPADLKSQEKRYTILGPVGSIVPLGYANAEECPFLEPIVHLYSNVLRQNLYLINKLEIEIRIQEGHIDRGVVGYAVSGYAMCNATIAMYRFYNRFINGVQLSNYTDVRLVFTGTPPDYESEGISFYLWQPVSSAESIK</sequence>